<evidence type="ECO:0000256" key="3">
    <source>
        <dbReference type="ARBA" id="ARBA00023274"/>
    </source>
</evidence>
<evidence type="ECO:0000256" key="4">
    <source>
        <dbReference type="ARBA" id="ARBA00035295"/>
    </source>
</evidence>
<dbReference type="GO" id="GO:0019843">
    <property type="term" value="F:rRNA binding"/>
    <property type="evidence" value="ECO:0007669"/>
    <property type="project" value="UniProtKB-UniRule"/>
</dbReference>
<keyword evidence="5 7" id="KW-0699">rRNA-binding</keyword>
<evidence type="ECO:0000256" key="6">
    <source>
        <dbReference type="RuleBase" id="RU000561"/>
    </source>
</evidence>
<geneLocation type="chloroplast" evidence="8"/>
<dbReference type="PANTHER" id="PTHR10986">
    <property type="entry name" value="39S RIBOSOMAL PROTEIN L20"/>
    <property type="match status" value="1"/>
</dbReference>
<evidence type="ECO:0000256" key="5">
    <source>
        <dbReference type="HAMAP-Rule" id="MF_00382"/>
    </source>
</evidence>
<dbReference type="NCBIfam" id="TIGR01032">
    <property type="entry name" value="rplT_bact"/>
    <property type="match status" value="1"/>
</dbReference>
<sequence>MTRVKRGSVARNRRKKLLHSMRGAKGAHSILFRISNQQRRKGLRYAYVGRKCKKRVIRQQWIIRLNALVHLYGMTYSDFIHLVKSNGLVLNRKMIAQLAITNKEDLIPLIRHIEN</sequence>
<dbReference type="GO" id="GO:1990904">
    <property type="term" value="C:ribonucleoprotein complex"/>
    <property type="evidence" value="ECO:0007669"/>
    <property type="project" value="UniProtKB-KW"/>
</dbReference>
<accession>A0A4D6C3E5</accession>
<protein>
    <recommendedName>
        <fullName evidence="4 5">Large ribosomal subunit protein bL20c</fullName>
    </recommendedName>
</protein>
<dbReference type="InterPro" id="IPR035566">
    <property type="entry name" value="Ribosomal_protein_bL20_C"/>
</dbReference>
<keyword evidence="8" id="KW-0934">Plastid</keyword>
<proteinExistence type="inferred from homology"/>
<keyword evidence="3 5" id="KW-0687">Ribonucleoprotein</keyword>
<reference evidence="8" key="1">
    <citation type="journal article" date="2019" name="Genome Biol. Evol.">
        <title>Tracing the Evolution of the Plastome and Mitogenome in the Chloropicophyceae Uncovered Convergent tRNA Gene Losses and a Variant Plastid Genetic Code.</title>
        <authorList>
            <person name="Turmel M."/>
            <person name="Dos Santos A.L."/>
            <person name="Otis C."/>
            <person name="Sergerie R."/>
            <person name="Lemieux C."/>
        </authorList>
    </citation>
    <scope>NUCLEOTIDE SEQUENCE</scope>
</reference>
<evidence type="ECO:0000256" key="1">
    <source>
        <dbReference type="ARBA" id="ARBA00007698"/>
    </source>
</evidence>
<dbReference type="GO" id="GO:0009507">
    <property type="term" value="C:chloroplast"/>
    <property type="evidence" value="ECO:0007669"/>
    <property type="project" value="UniProtKB-SubCell"/>
</dbReference>
<dbReference type="Gene3D" id="1.10.1900.20">
    <property type="entry name" value="Ribosomal protein L20"/>
    <property type="match status" value="1"/>
</dbReference>
<dbReference type="CDD" id="cd07026">
    <property type="entry name" value="Ribosomal_L20"/>
    <property type="match status" value="1"/>
</dbReference>
<dbReference type="InterPro" id="IPR005813">
    <property type="entry name" value="Ribosomal_bL20"/>
</dbReference>
<keyword evidence="8" id="KW-0150">Chloroplast</keyword>
<dbReference type="GO" id="GO:0005840">
    <property type="term" value="C:ribosome"/>
    <property type="evidence" value="ECO:0007669"/>
    <property type="project" value="UniProtKB-KW"/>
</dbReference>
<comment type="similarity">
    <text evidence="1 5 6">Belongs to the bacterial ribosomal protein bL20 family.</text>
</comment>
<organism evidence="8">
    <name type="scientific">Chloroparvula pacifica</name>
    <dbReference type="NCBI Taxonomy" id="1883388"/>
    <lineage>
        <taxon>Eukaryota</taxon>
        <taxon>Viridiplantae</taxon>
        <taxon>Chlorophyta</taxon>
        <taxon>Chloropicophyceae</taxon>
        <taxon>Chloropicales</taxon>
        <taxon>Chloropicaceae</taxon>
        <taxon>Chloroparvula</taxon>
    </lineage>
</organism>
<evidence type="ECO:0000313" key="8">
    <source>
        <dbReference type="EMBL" id="QBX98276.1"/>
    </source>
</evidence>
<dbReference type="RefSeq" id="YP_009646542.1">
    <property type="nucleotide sequence ID" value="NC_042489.1"/>
</dbReference>
<name>A0A4D6C3E5_9CHLO</name>
<dbReference type="EMBL" id="MK085995">
    <property type="protein sequence ID" value="QBX98276.1"/>
    <property type="molecule type" value="Genomic_DNA"/>
</dbReference>
<evidence type="ECO:0000256" key="7">
    <source>
        <dbReference type="RuleBase" id="RU004311"/>
    </source>
</evidence>
<keyword evidence="2 5" id="KW-0689">Ribosomal protein</keyword>
<gene>
    <name evidence="5 8" type="primary">rpl20</name>
</gene>
<comment type="function">
    <text evidence="5 7">Binds directly to 23S ribosomal RNA and is necessary for the in vitro assembly process of the 50S ribosomal subunit. It is not involved in the protein synthesizing functions of that subunit.</text>
</comment>
<dbReference type="GO" id="GO:0006412">
    <property type="term" value="P:translation"/>
    <property type="evidence" value="ECO:0007669"/>
    <property type="project" value="InterPro"/>
</dbReference>
<keyword evidence="5 7" id="KW-0694">RNA-binding</keyword>
<dbReference type="Gene3D" id="6.10.160.10">
    <property type="match status" value="1"/>
</dbReference>
<dbReference type="PRINTS" id="PR00062">
    <property type="entry name" value="RIBOSOMALL20"/>
</dbReference>
<dbReference type="GeneID" id="40351356"/>
<dbReference type="GO" id="GO:0000027">
    <property type="term" value="P:ribosomal large subunit assembly"/>
    <property type="evidence" value="ECO:0007669"/>
    <property type="project" value="UniProtKB-UniRule"/>
</dbReference>
<evidence type="ECO:0000256" key="2">
    <source>
        <dbReference type="ARBA" id="ARBA00022980"/>
    </source>
</evidence>
<dbReference type="HAMAP" id="MF_00382">
    <property type="entry name" value="Ribosomal_bL20"/>
    <property type="match status" value="1"/>
</dbReference>
<dbReference type="GO" id="GO:0003735">
    <property type="term" value="F:structural constituent of ribosome"/>
    <property type="evidence" value="ECO:0007669"/>
    <property type="project" value="InterPro"/>
</dbReference>
<dbReference type="Pfam" id="PF00453">
    <property type="entry name" value="Ribosomal_L20"/>
    <property type="match status" value="1"/>
</dbReference>
<dbReference type="AlphaFoldDB" id="A0A4D6C3E5"/>
<comment type="subcellular location">
    <subcellularLocation>
        <location evidence="5">Plastid</location>
        <location evidence="5">Chloroplast</location>
    </subcellularLocation>
</comment>
<dbReference type="SUPFAM" id="SSF74731">
    <property type="entry name" value="Ribosomal protein L20"/>
    <property type="match status" value="1"/>
</dbReference>